<organism evidence="2 3">
    <name type="scientific">Engystomops pustulosus</name>
    <name type="common">Tungara frog</name>
    <name type="synonym">Physalaemus pustulosus</name>
    <dbReference type="NCBI Taxonomy" id="76066"/>
    <lineage>
        <taxon>Eukaryota</taxon>
        <taxon>Metazoa</taxon>
        <taxon>Chordata</taxon>
        <taxon>Craniata</taxon>
        <taxon>Vertebrata</taxon>
        <taxon>Euteleostomi</taxon>
        <taxon>Amphibia</taxon>
        <taxon>Batrachia</taxon>
        <taxon>Anura</taxon>
        <taxon>Neobatrachia</taxon>
        <taxon>Hyloidea</taxon>
        <taxon>Leptodactylidae</taxon>
        <taxon>Leiuperinae</taxon>
        <taxon>Engystomops</taxon>
    </lineage>
</organism>
<reference evidence="2" key="1">
    <citation type="thesis" date="2020" institute="ProQuest LLC" country="789 East Eisenhower Parkway, Ann Arbor, MI, USA">
        <title>Comparative Genomics and Chromosome Evolution.</title>
        <authorList>
            <person name="Mudd A.B."/>
        </authorList>
    </citation>
    <scope>NUCLEOTIDE SEQUENCE</scope>
    <source>
        <strain evidence="2">237g6f4</strain>
        <tissue evidence="2">Blood</tissue>
    </source>
</reference>
<evidence type="ECO:0000256" key="1">
    <source>
        <dbReference type="SAM" id="MobiDB-lite"/>
    </source>
</evidence>
<comment type="caution">
    <text evidence="2">The sequence shown here is derived from an EMBL/GenBank/DDBJ whole genome shotgun (WGS) entry which is preliminary data.</text>
</comment>
<feature type="region of interest" description="Disordered" evidence="1">
    <location>
        <begin position="1"/>
        <end position="23"/>
    </location>
</feature>
<evidence type="ECO:0000313" key="2">
    <source>
        <dbReference type="EMBL" id="KAG8541179.1"/>
    </source>
</evidence>
<dbReference type="EMBL" id="WNYA01008239">
    <property type="protein sequence ID" value="KAG8541179.1"/>
    <property type="molecule type" value="Genomic_DNA"/>
</dbReference>
<accession>A0AAV6YUZ5</accession>
<evidence type="ECO:0000313" key="3">
    <source>
        <dbReference type="Proteomes" id="UP000824782"/>
    </source>
</evidence>
<name>A0AAV6YUZ5_ENGPU</name>
<proteinExistence type="predicted"/>
<keyword evidence="3" id="KW-1185">Reference proteome</keyword>
<protein>
    <submittedName>
        <fullName evidence="2">Uncharacterized protein</fullName>
    </submittedName>
</protein>
<dbReference type="AlphaFoldDB" id="A0AAV6YUZ5"/>
<gene>
    <name evidence="2" type="ORF">GDO81_029545</name>
</gene>
<dbReference type="Proteomes" id="UP000824782">
    <property type="component" value="Unassembled WGS sequence"/>
</dbReference>
<sequence length="79" mass="9268">MVNRSQQYLKNVEPNYTEPKNNNKTTIVPLVYGNNYYILVKRKYRKKFTGKVCVPLEVLRNSKMGRNKMKVMNIDIGKG</sequence>